<gene>
    <name evidence="1" type="ORF">ACFO9K_09475</name>
</gene>
<dbReference type="GeneID" id="73044820"/>
<dbReference type="EC" id="2.1.1.64" evidence="1"/>
<evidence type="ECO:0000313" key="2">
    <source>
        <dbReference type="Proteomes" id="UP001595945"/>
    </source>
</evidence>
<reference evidence="1 2" key="1">
    <citation type="journal article" date="2019" name="Int. J. Syst. Evol. Microbiol.">
        <title>The Global Catalogue of Microorganisms (GCM) 10K type strain sequencing project: providing services to taxonomists for standard genome sequencing and annotation.</title>
        <authorList>
            <consortium name="The Broad Institute Genomics Platform"/>
            <consortium name="The Broad Institute Genome Sequencing Center for Infectious Disease"/>
            <person name="Wu L."/>
            <person name="Ma J."/>
        </authorList>
    </citation>
    <scope>NUCLEOTIDE SEQUENCE [LARGE SCALE GENOMIC DNA]</scope>
    <source>
        <strain evidence="1 2">XZYJ18</strain>
    </source>
</reference>
<dbReference type="CDD" id="cd02440">
    <property type="entry name" value="AdoMet_MTases"/>
    <property type="match status" value="1"/>
</dbReference>
<keyword evidence="1" id="KW-0489">Methyltransferase</keyword>
<organism evidence="1 2">
    <name type="scientific">Halorussus aquaticus</name>
    <dbReference type="NCBI Taxonomy" id="2953748"/>
    <lineage>
        <taxon>Archaea</taxon>
        <taxon>Methanobacteriati</taxon>
        <taxon>Methanobacteriota</taxon>
        <taxon>Stenosarchaea group</taxon>
        <taxon>Halobacteria</taxon>
        <taxon>Halobacteriales</taxon>
        <taxon>Haladaptataceae</taxon>
        <taxon>Halorussus</taxon>
    </lineage>
</organism>
<dbReference type="EC" id="2.1.1.222" evidence="1"/>
<dbReference type="RefSeq" id="WP_254269768.1">
    <property type="nucleotide sequence ID" value="NZ_CP100400.1"/>
</dbReference>
<dbReference type="Gene3D" id="3.40.50.150">
    <property type="entry name" value="Vaccinia Virus protein VP39"/>
    <property type="match status" value="1"/>
</dbReference>
<proteinExistence type="predicted"/>
<protein>
    <submittedName>
        <fullName evidence="1">Class I SAM-dependent methyltransferase</fullName>
        <ecNumber evidence="1">2.1.1.222</ecNumber>
        <ecNumber evidence="1">2.1.1.64</ecNumber>
    </submittedName>
</protein>
<dbReference type="Pfam" id="PF13489">
    <property type="entry name" value="Methyltransf_23"/>
    <property type="match status" value="1"/>
</dbReference>
<sequence length="294" mass="32745">MNFQRYLSAKRTVDERALNRRVEQRLGEELAERRRTDPLNVLEVGAGVGSAALRLLDRRWLPDRVTYTALDIDERNVAAARERLPPRAAALGYAVRRAGDRFVLSRGRRRVEVEFRAADAFEFLAETDAMWDLVVAQAFADLVDPADALAAFRDALAPGGLVYCPITFDGETILEPVADAEFEARLLDAFHRHLDRSGDSRAGRHLLSLAADAGDEGDVLAAGGSDWVVRPRGEAYPADEAYFLDCIVEMVGSAVRAESALDDRRLSAWVARRREQVEDAELVYVAHQLDLLIR</sequence>
<accession>A0ABD5Q3G8</accession>
<dbReference type="GO" id="GO:0061542">
    <property type="term" value="F:3-demethylubiquinol 3-O-methyltransferase activity"/>
    <property type="evidence" value="ECO:0007669"/>
    <property type="project" value="UniProtKB-EC"/>
</dbReference>
<dbReference type="GO" id="GO:0032259">
    <property type="term" value="P:methylation"/>
    <property type="evidence" value="ECO:0007669"/>
    <property type="project" value="UniProtKB-KW"/>
</dbReference>
<dbReference type="GO" id="GO:0102208">
    <property type="term" value="F:2-polyprenyl-6-hydroxyphenol methylase activity"/>
    <property type="evidence" value="ECO:0007669"/>
    <property type="project" value="UniProtKB-EC"/>
</dbReference>
<dbReference type="SUPFAM" id="SSF53335">
    <property type="entry name" value="S-adenosyl-L-methionine-dependent methyltransferases"/>
    <property type="match status" value="1"/>
</dbReference>
<evidence type="ECO:0000313" key="1">
    <source>
        <dbReference type="EMBL" id="MFC4824494.1"/>
    </source>
</evidence>
<comment type="caution">
    <text evidence="1">The sequence shown here is derived from an EMBL/GenBank/DDBJ whole genome shotgun (WGS) entry which is preliminary data.</text>
</comment>
<dbReference type="AlphaFoldDB" id="A0ABD5Q3G8"/>
<dbReference type="InterPro" id="IPR029063">
    <property type="entry name" value="SAM-dependent_MTases_sf"/>
</dbReference>
<keyword evidence="2" id="KW-1185">Reference proteome</keyword>
<keyword evidence="1" id="KW-0808">Transferase</keyword>
<dbReference type="EMBL" id="JBHSHT010000001">
    <property type="protein sequence ID" value="MFC4824494.1"/>
    <property type="molecule type" value="Genomic_DNA"/>
</dbReference>
<dbReference type="Proteomes" id="UP001595945">
    <property type="component" value="Unassembled WGS sequence"/>
</dbReference>
<name>A0ABD5Q3G8_9EURY</name>